<feature type="region of interest" description="Disordered" evidence="5">
    <location>
        <begin position="1"/>
        <end position="31"/>
    </location>
</feature>
<comment type="caution">
    <text evidence="7">The sequence shown here is derived from an EMBL/GenBank/DDBJ whole genome shotgun (WGS) entry which is preliminary data.</text>
</comment>
<dbReference type="InterPro" id="IPR009057">
    <property type="entry name" value="Homeodomain-like_sf"/>
</dbReference>
<dbReference type="InterPro" id="IPR050109">
    <property type="entry name" value="HTH-type_TetR-like_transc_reg"/>
</dbReference>
<dbReference type="Pfam" id="PF02909">
    <property type="entry name" value="TetR_C_1"/>
    <property type="match status" value="1"/>
</dbReference>
<evidence type="ECO:0000256" key="1">
    <source>
        <dbReference type="ARBA" id="ARBA00023015"/>
    </source>
</evidence>
<evidence type="ECO:0000256" key="2">
    <source>
        <dbReference type="ARBA" id="ARBA00023125"/>
    </source>
</evidence>
<evidence type="ECO:0000256" key="5">
    <source>
        <dbReference type="SAM" id="MobiDB-lite"/>
    </source>
</evidence>
<dbReference type="InterPro" id="IPR036271">
    <property type="entry name" value="Tet_transcr_reg_TetR-rel_C_sf"/>
</dbReference>
<evidence type="ECO:0000256" key="4">
    <source>
        <dbReference type="PROSITE-ProRule" id="PRU00335"/>
    </source>
</evidence>
<keyword evidence="1" id="KW-0805">Transcription regulation</keyword>
<dbReference type="EMBL" id="BOMI01000021">
    <property type="protein sequence ID" value="GID72670.1"/>
    <property type="molecule type" value="Genomic_DNA"/>
</dbReference>
<dbReference type="InterPro" id="IPR004111">
    <property type="entry name" value="Repressor_TetR_C"/>
</dbReference>
<dbReference type="InterPro" id="IPR001647">
    <property type="entry name" value="HTH_TetR"/>
</dbReference>
<keyword evidence="2 4" id="KW-0238">DNA-binding</keyword>
<reference evidence="7 8" key="1">
    <citation type="submission" date="2021-01" db="EMBL/GenBank/DDBJ databases">
        <title>Whole genome shotgun sequence of Actinoplanes deccanensis NBRC 13994.</title>
        <authorList>
            <person name="Komaki H."/>
            <person name="Tamura T."/>
        </authorList>
    </citation>
    <scope>NUCLEOTIDE SEQUENCE [LARGE SCALE GENOMIC DNA]</scope>
    <source>
        <strain evidence="7 8">NBRC 13994</strain>
    </source>
</reference>
<dbReference type="Proteomes" id="UP000609879">
    <property type="component" value="Unassembled WGS sequence"/>
</dbReference>
<dbReference type="PROSITE" id="PS50977">
    <property type="entry name" value="HTH_TETR_2"/>
    <property type="match status" value="1"/>
</dbReference>
<evidence type="ECO:0000256" key="3">
    <source>
        <dbReference type="ARBA" id="ARBA00023163"/>
    </source>
</evidence>
<feature type="DNA-binding region" description="H-T-H motif" evidence="4">
    <location>
        <begin position="50"/>
        <end position="69"/>
    </location>
</feature>
<dbReference type="SUPFAM" id="SSF46689">
    <property type="entry name" value="Homeodomain-like"/>
    <property type="match status" value="1"/>
</dbReference>
<accession>A0ABQ3XY66</accession>
<dbReference type="PANTHER" id="PTHR30055">
    <property type="entry name" value="HTH-TYPE TRANSCRIPTIONAL REGULATOR RUTR"/>
    <property type="match status" value="1"/>
</dbReference>
<dbReference type="InterPro" id="IPR023772">
    <property type="entry name" value="DNA-bd_HTH_TetR-type_CS"/>
</dbReference>
<sequence>MPTDHEKGSRGLIWARPERAAKGPAPSRSRGQIAEAAVALADAEGLDAVSMRKVAAALGIGTASLYGYVAGKDELYDLMVDRVEGEDGPPPPPSGDWRADLSGMAHKIRGSILRHPWMASVAAERPSFGPNSLAWNEYGLAALDDLGLTIDEMLIASEIVQAFVRGFATRELAEQQALQRAGLDAEEWGRVLAPYVESVERSGDYPRFSRVVRDAHVPHAPDRQDLIFATGLGHILDGLLKR</sequence>
<gene>
    <name evidence="7" type="ORF">Ade02nite_13110</name>
</gene>
<keyword evidence="3" id="KW-0804">Transcription</keyword>
<dbReference type="Gene3D" id="1.10.10.60">
    <property type="entry name" value="Homeodomain-like"/>
    <property type="match status" value="1"/>
</dbReference>
<dbReference type="PROSITE" id="PS01081">
    <property type="entry name" value="HTH_TETR_1"/>
    <property type="match status" value="1"/>
</dbReference>
<dbReference type="Pfam" id="PF00440">
    <property type="entry name" value="TetR_N"/>
    <property type="match status" value="1"/>
</dbReference>
<keyword evidence="8" id="KW-1185">Reference proteome</keyword>
<dbReference type="Gene3D" id="1.10.357.10">
    <property type="entry name" value="Tetracycline Repressor, domain 2"/>
    <property type="match status" value="1"/>
</dbReference>
<evidence type="ECO:0000313" key="7">
    <source>
        <dbReference type="EMBL" id="GID72670.1"/>
    </source>
</evidence>
<feature type="domain" description="HTH tetR-type" evidence="6">
    <location>
        <begin position="27"/>
        <end position="87"/>
    </location>
</feature>
<dbReference type="SUPFAM" id="SSF48498">
    <property type="entry name" value="Tetracyclin repressor-like, C-terminal domain"/>
    <property type="match status" value="1"/>
</dbReference>
<evidence type="ECO:0000259" key="6">
    <source>
        <dbReference type="PROSITE" id="PS50977"/>
    </source>
</evidence>
<evidence type="ECO:0000313" key="8">
    <source>
        <dbReference type="Proteomes" id="UP000609879"/>
    </source>
</evidence>
<name>A0ABQ3XY66_9ACTN</name>
<dbReference type="RefSeq" id="WP_203760612.1">
    <property type="nucleotide sequence ID" value="NZ_BAAABO010000006.1"/>
</dbReference>
<protein>
    <submittedName>
        <fullName evidence="7">TetR family transcriptional regulator</fullName>
    </submittedName>
</protein>
<organism evidence="7 8">
    <name type="scientific">Paractinoplanes deccanensis</name>
    <dbReference type="NCBI Taxonomy" id="113561"/>
    <lineage>
        <taxon>Bacteria</taxon>
        <taxon>Bacillati</taxon>
        <taxon>Actinomycetota</taxon>
        <taxon>Actinomycetes</taxon>
        <taxon>Micromonosporales</taxon>
        <taxon>Micromonosporaceae</taxon>
        <taxon>Paractinoplanes</taxon>
    </lineage>
</organism>
<dbReference type="PANTHER" id="PTHR30055:SF151">
    <property type="entry name" value="TRANSCRIPTIONAL REGULATORY PROTEIN"/>
    <property type="match status" value="1"/>
</dbReference>
<proteinExistence type="predicted"/>